<gene>
    <name evidence="4" type="ORF">DDZ18_09120</name>
</gene>
<evidence type="ECO:0000256" key="1">
    <source>
        <dbReference type="ARBA" id="ARBA00023004"/>
    </source>
</evidence>
<keyword evidence="5" id="KW-1185">Reference proteome</keyword>
<dbReference type="InterPro" id="IPR007506">
    <property type="entry name" value="PMDh-L-like_dom"/>
</dbReference>
<feature type="domain" description="Phosphomevalonate dehydratase large subunit-like" evidence="3">
    <location>
        <begin position="5"/>
        <end position="405"/>
    </location>
</feature>
<protein>
    <submittedName>
        <fullName evidence="4">Aconitase subunit 1</fullName>
    </submittedName>
</protein>
<dbReference type="Proteomes" id="UP000245168">
    <property type="component" value="Unassembled WGS sequence"/>
</dbReference>
<accession>A0A2U2BUZ3</accession>
<dbReference type="Pfam" id="PF04412">
    <property type="entry name" value="AcnX"/>
    <property type="match status" value="1"/>
</dbReference>
<dbReference type="PANTHER" id="PTHR36577:SF3">
    <property type="entry name" value="DUF521 DOMAIN PROTEIN (AFU_ORTHOLOGUE AFUA_6G00490)"/>
    <property type="match status" value="1"/>
</dbReference>
<dbReference type="EMBL" id="QEXV01000003">
    <property type="protein sequence ID" value="PWE17800.1"/>
    <property type="molecule type" value="Genomic_DNA"/>
</dbReference>
<evidence type="ECO:0000256" key="2">
    <source>
        <dbReference type="ARBA" id="ARBA00023239"/>
    </source>
</evidence>
<dbReference type="AlphaFoldDB" id="A0A2U2BUZ3"/>
<keyword evidence="1" id="KW-0408">Iron</keyword>
<dbReference type="OrthoDB" id="1550274at2"/>
<dbReference type="RefSeq" id="WP_109253031.1">
    <property type="nucleotide sequence ID" value="NZ_QEXV01000003.1"/>
</dbReference>
<evidence type="ECO:0000313" key="4">
    <source>
        <dbReference type="EMBL" id="PWE17800.1"/>
    </source>
</evidence>
<dbReference type="GO" id="GO:0016829">
    <property type="term" value="F:lyase activity"/>
    <property type="evidence" value="ECO:0007669"/>
    <property type="project" value="UniProtKB-KW"/>
</dbReference>
<sequence>MTRVELSERDRRALAGDFGAAEAWAMDLVTAAADALEAETLTDIEGAHLVGAYHSGPANLGLLERLAAAGGRVRVPTTLSASSADLHADGPACYRGAERENARAVVEPLLRLGCRPVLTCAPYFLDARPRFGQRLAWAESNAVLFANSAIGARTLKTPQYLDLACALTGRAPLASVLTDAGRRPDAVVDAAGLSGRWFDDDVGYELVGFRLGTLCGARIPLLRGLPQRPDELALRSICAAAGVTGQMPLIHVEGATPEARAFASGGEFRQLDDASLRLDDAALKRAAAELRPGDPGAAVGAICLGAPHLGEADLRRLEAALPQRPLAAPIYASTPRDLYARLHAEGLVRELEARGVRFVRDACTYYGPLASATSGLVLSNSAKWAAYAPGNIGVRSGLATLEECVAAAVTGRYEPDRSYWNG</sequence>
<organism evidence="4 5">
    <name type="scientific">Marinicauda salina</name>
    <dbReference type="NCBI Taxonomy" id="2135793"/>
    <lineage>
        <taxon>Bacteria</taxon>
        <taxon>Pseudomonadati</taxon>
        <taxon>Pseudomonadota</taxon>
        <taxon>Alphaproteobacteria</taxon>
        <taxon>Maricaulales</taxon>
        <taxon>Maricaulaceae</taxon>
        <taxon>Marinicauda</taxon>
    </lineage>
</organism>
<name>A0A2U2BUZ3_9PROT</name>
<keyword evidence="2" id="KW-0456">Lyase</keyword>
<dbReference type="PANTHER" id="PTHR36577">
    <property type="entry name" value="DUF521 DOMAIN PROTEIN (AFU_ORTHOLOGUE AFUA_6G00490)"/>
    <property type="match status" value="1"/>
</dbReference>
<reference evidence="5" key="1">
    <citation type="submission" date="2018-05" db="EMBL/GenBank/DDBJ databases">
        <authorList>
            <person name="Liu B.-T."/>
        </authorList>
    </citation>
    <scope>NUCLEOTIDE SEQUENCE [LARGE SCALE GENOMIC DNA]</scope>
    <source>
        <strain evidence="5">WD6-1</strain>
    </source>
</reference>
<comment type="caution">
    <text evidence="4">The sequence shown here is derived from an EMBL/GenBank/DDBJ whole genome shotgun (WGS) entry which is preliminary data.</text>
</comment>
<evidence type="ECO:0000313" key="5">
    <source>
        <dbReference type="Proteomes" id="UP000245168"/>
    </source>
</evidence>
<proteinExistence type="predicted"/>
<evidence type="ECO:0000259" key="3">
    <source>
        <dbReference type="Pfam" id="PF04412"/>
    </source>
</evidence>